<evidence type="ECO:0000313" key="7">
    <source>
        <dbReference type="Proteomes" id="UP000008136"/>
    </source>
</evidence>
<evidence type="ECO:0000256" key="5">
    <source>
        <dbReference type="SAM" id="Phobius"/>
    </source>
</evidence>
<reference evidence="6 7" key="1">
    <citation type="submission" date="2011-03" db="EMBL/GenBank/DDBJ databases">
        <title>The complete genome of Archaeoglobus veneficus SNP6.</title>
        <authorList>
            <consortium name="US DOE Joint Genome Institute (JGI-PGF)"/>
            <person name="Lucas S."/>
            <person name="Copeland A."/>
            <person name="Lapidus A."/>
            <person name="Bruce D."/>
            <person name="Goodwin L."/>
            <person name="Pitluck S."/>
            <person name="Kyrpides N."/>
            <person name="Mavromatis K."/>
            <person name="Pagani I."/>
            <person name="Ivanova N."/>
            <person name="Mikhailova N."/>
            <person name="Lu M."/>
            <person name="Detter J.C."/>
            <person name="Tapia R."/>
            <person name="Han C."/>
            <person name="Land M."/>
            <person name="Hauser L."/>
            <person name="Markowitz V."/>
            <person name="Cheng J.-F."/>
            <person name="Hugenholtz P."/>
            <person name="Woyke T."/>
            <person name="Wu D."/>
            <person name="Spring S."/>
            <person name="Brambilla E."/>
            <person name="Klenk H.-P."/>
            <person name="Eisen J.A."/>
        </authorList>
    </citation>
    <scope>NUCLEOTIDE SEQUENCE [LARGE SCALE GENOMIC DNA]</scope>
    <source>
        <strain>SNP6</strain>
    </source>
</reference>
<keyword evidence="7" id="KW-1185">Reference proteome</keyword>
<dbReference type="AlphaFoldDB" id="F2KSV6"/>
<keyword evidence="2 5" id="KW-0812">Transmembrane</keyword>
<dbReference type="EMBL" id="CP002588">
    <property type="protein sequence ID" value="AEA47001.1"/>
    <property type="molecule type" value="Genomic_DNA"/>
</dbReference>
<evidence type="ECO:0000256" key="1">
    <source>
        <dbReference type="ARBA" id="ARBA00004127"/>
    </source>
</evidence>
<evidence type="ECO:0000313" key="6">
    <source>
        <dbReference type="EMBL" id="AEA47001.1"/>
    </source>
</evidence>
<keyword evidence="4 5" id="KW-0472">Membrane</keyword>
<dbReference type="GO" id="GO:0012505">
    <property type="term" value="C:endomembrane system"/>
    <property type="evidence" value="ECO:0007669"/>
    <property type="project" value="UniProtKB-SubCell"/>
</dbReference>
<feature type="transmembrane region" description="Helical" evidence="5">
    <location>
        <begin position="61"/>
        <end position="82"/>
    </location>
</feature>
<keyword evidence="3 5" id="KW-1133">Transmembrane helix</keyword>
<dbReference type="STRING" id="693661.Arcve_0990"/>
<sequence length="200" mass="21549">MPEGLRKKLKRKLEIYRLYCEMTNLVPISRRYFIIGYFDGVLTIQGLIMGAHLSGKATPEVIISAGIATAIALGISSGWGAYEAEGVEQRAMKKRREKAMLRNVGGIVDRAHTFAVYISAIVHAISPIIAACVPLLVYLFLPMDMAFVVALSLGFVQLFAIGAVMGRVADVNVAIAGLRLVLAGVVTLAIIILLSPSHVI</sequence>
<dbReference type="Proteomes" id="UP000008136">
    <property type="component" value="Chromosome"/>
</dbReference>
<accession>F2KSV6</accession>
<dbReference type="Pfam" id="PF01988">
    <property type="entry name" value="VIT1"/>
    <property type="match status" value="1"/>
</dbReference>
<feature type="transmembrane region" description="Helical" evidence="5">
    <location>
        <begin position="114"/>
        <end position="140"/>
    </location>
</feature>
<name>F2KSV6_ARCVS</name>
<dbReference type="GeneID" id="10394100"/>
<comment type="subcellular location">
    <subcellularLocation>
        <location evidence="1">Endomembrane system</location>
        <topology evidence="1">Multi-pass membrane protein</topology>
    </subcellularLocation>
</comment>
<gene>
    <name evidence="6" type="ordered locus">Arcve_0990</name>
</gene>
<dbReference type="HOGENOM" id="CLU_111441_0_0_2"/>
<dbReference type="InterPro" id="IPR008217">
    <property type="entry name" value="Ccc1_fam"/>
</dbReference>
<evidence type="ECO:0008006" key="8">
    <source>
        <dbReference type="Google" id="ProtNLM"/>
    </source>
</evidence>
<organism evidence="6 7">
    <name type="scientific">Archaeoglobus veneficus (strain DSM 11195 / SNP6)</name>
    <dbReference type="NCBI Taxonomy" id="693661"/>
    <lineage>
        <taxon>Archaea</taxon>
        <taxon>Methanobacteriati</taxon>
        <taxon>Methanobacteriota</taxon>
        <taxon>Archaeoglobi</taxon>
        <taxon>Archaeoglobales</taxon>
        <taxon>Archaeoglobaceae</taxon>
        <taxon>Archaeoglobus</taxon>
    </lineage>
</organism>
<evidence type="ECO:0000256" key="3">
    <source>
        <dbReference type="ARBA" id="ARBA00022989"/>
    </source>
</evidence>
<dbReference type="RefSeq" id="WP_013683665.1">
    <property type="nucleotide sequence ID" value="NC_015320.1"/>
</dbReference>
<dbReference type="KEGG" id="ave:Arcve_0990"/>
<feature type="transmembrane region" description="Helical" evidence="5">
    <location>
        <begin position="173"/>
        <end position="194"/>
    </location>
</feature>
<proteinExistence type="predicted"/>
<feature type="transmembrane region" description="Helical" evidence="5">
    <location>
        <begin position="146"/>
        <end position="166"/>
    </location>
</feature>
<protein>
    <recommendedName>
        <fullName evidence="8">VIT family protein</fullName>
    </recommendedName>
</protein>
<dbReference type="GO" id="GO:0005384">
    <property type="term" value="F:manganese ion transmembrane transporter activity"/>
    <property type="evidence" value="ECO:0007669"/>
    <property type="project" value="InterPro"/>
</dbReference>
<evidence type="ECO:0000256" key="4">
    <source>
        <dbReference type="ARBA" id="ARBA00023136"/>
    </source>
</evidence>
<evidence type="ECO:0000256" key="2">
    <source>
        <dbReference type="ARBA" id="ARBA00022692"/>
    </source>
</evidence>
<dbReference type="GO" id="GO:0030026">
    <property type="term" value="P:intracellular manganese ion homeostasis"/>
    <property type="evidence" value="ECO:0007669"/>
    <property type="project" value="InterPro"/>
</dbReference>
<feature type="transmembrane region" description="Helical" evidence="5">
    <location>
        <begin position="32"/>
        <end position="55"/>
    </location>
</feature>
<dbReference type="eggNOG" id="arCOG01091">
    <property type="taxonomic scope" value="Archaea"/>
</dbReference>